<dbReference type="InterPro" id="IPR008011">
    <property type="entry name" value="Complex1_LYR_dom"/>
</dbReference>
<dbReference type="PANTHER" id="PTHR47484:SF1">
    <property type="entry name" value="COMPLEX 1 PROTEIN CONTAINING PROTEIN, EXPRESSED"/>
    <property type="match status" value="1"/>
</dbReference>
<organism evidence="3 4">
    <name type="scientific">Cavenderia fasciculata</name>
    <name type="common">Slime mold</name>
    <name type="synonym">Dictyostelium fasciculatum</name>
    <dbReference type="NCBI Taxonomy" id="261658"/>
    <lineage>
        <taxon>Eukaryota</taxon>
        <taxon>Amoebozoa</taxon>
        <taxon>Evosea</taxon>
        <taxon>Eumycetozoa</taxon>
        <taxon>Dictyostelia</taxon>
        <taxon>Acytosteliales</taxon>
        <taxon>Cavenderiaceae</taxon>
        <taxon>Cavenderia</taxon>
    </lineage>
</organism>
<sequence>MATGRREAIRLYRDVMRTLRVFTHPNEQGIPWNVVLKDSVRKDYDSHKYETNPETLVQLLMVGRDCLMKIQEGVVTGKVSKDPDTPSSSSSNNNPFTKL</sequence>
<evidence type="ECO:0000256" key="1">
    <source>
        <dbReference type="SAM" id="MobiDB-lite"/>
    </source>
</evidence>
<dbReference type="KEGG" id="dfa:DFA_06498"/>
<dbReference type="CDD" id="cd20267">
    <property type="entry name" value="Complex1_LYR_LYRM7"/>
    <property type="match status" value="1"/>
</dbReference>
<feature type="region of interest" description="Disordered" evidence="1">
    <location>
        <begin position="77"/>
        <end position="99"/>
    </location>
</feature>
<dbReference type="RefSeq" id="XP_004362199.1">
    <property type="nucleotide sequence ID" value="XM_004362142.1"/>
</dbReference>
<dbReference type="GeneID" id="14876289"/>
<evidence type="ECO:0000313" key="4">
    <source>
        <dbReference type="Proteomes" id="UP000007797"/>
    </source>
</evidence>
<gene>
    <name evidence="3" type="ORF">DFA_06498</name>
</gene>
<dbReference type="EMBL" id="GL883007">
    <property type="protein sequence ID" value="EGG24348.1"/>
    <property type="molecule type" value="Genomic_DNA"/>
</dbReference>
<reference evidence="4" key="1">
    <citation type="journal article" date="2011" name="Genome Res.">
        <title>Phylogeny-wide analysis of social amoeba genomes highlights ancient origins for complex intercellular communication.</title>
        <authorList>
            <person name="Heidel A.J."/>
            <person name="Lawal H.M."/>
            <person name="Felder M."/>
            <person name="Schilde C."/>
            <person name="Helps N.R."/>
            <person name="Tunggal B."/>
            <person name="Rivero F."/>
            <person name="John U."/>
            <person name="Schleicher M."/>
            <person name="Eichinger L."/>
            <person name="Platzer M."/>
            <person name="Noegel A.A."/>
            <person name="Schaap P."/>
            <person name="Gloeckner G."/>
        </authorList>
    </citation>
    <scope>NUCLEOTIDE SEQUENCE [LARGE SCALE GENOMIC DNA]</scope>
    <source>
        <strain evidence="4">SH3</strain>
    </source>
</reference>
<accession>F4PJ62</accession>
<proteinExistence type="predicted"/>
<dbReference type="InterPro" id="IPR045298">
    <property type="entry name" value="Complex1_LYR_LYRM7"/>
</dbReference>
<name>F4PJ62_CACFS</name>
<evidence type="ECO:0000313" key="3">
    <source>
        <dbReference type="EMBL" id="EGG24348.1"/>
    </source>
</evidence>
<dbReference type="OMA" id="GRDCLMK"/>
<feature type="compositionally biased region" description="Low complexity" evidence="1">
    <location>
        <begin position="87"/>
        <end position="99"/>
    </location>
</feature>
<dbReference type="PANTHER" id="PTHR47484">
    <property type="entry name" value="COMPLEX 1 PROTEIN CONTAINING PROTEIN, EXPRESSED"/>
    <property type="match status" value="1"/>
</dbReference>
<feature type="domain" description="Complex 1 LYR protein" evidence="2">
    <location>
        <begin position="6"/>
        <end position="65"/>
    </location>
</feature>
<dbReference type="GO" id="GO:0005739">
    <property type="term" value="C:mitochondrion"/>
    <property type="evidence" value="ECO:0007669"/>
    <property type="project" value="GOC"/>
</dbReference>
<dbReference type="OrthoDB" id="74240at2759"/>
<dbReference type="Proteomes" id="UP000007797">
    <property type="component" value="Unassembled WGS sequence"/>
</dbReference>
<protein>
    <recommendedName>
        <fullName evidence="2">Complex 1 LYR protein domain-containing protein</fullName>
    </recommendedName>
</protein>
<dbReference type="AlphaFoldDB" id="F4PJ62"/>
<evidence type="ECO:0000259" key="2">
    <source>
        <dbReference type="Pfam" id="PF05347"/>
    </source>
</evidence>
<dbReference type="Pfam" id="PF05347">
    <property type="entry name" value="Complex1_LYR"/>
    <property type="match status" value="1"/>
</dbReference>
<dbReference type="GO" id="GO:0034551">
    <property type="term" value="P:mitochondrial respiratory chain complex III assembly"/>
    <property type="evidence" value="ECO:0007669"/>
    <property type="project" value="InterPro"/>
</dbReference>
<keyword evidence="4" id="KW-1185">Reference proteome</keyword>